<dbReference type="GO" id="GO:0004802">
    <property type="term" value="F:transketolase activity"/>
    <property type="evidence" value="ECO:0007669"/>
    <property type="project" value="UniProtKB-EC"/>
</dbReference>
<dbReference type="Gene3D" id="3.40.50.920">
    <property type="match status" value="1"/>
</dbReference>
<dbReference type="NCBIfam" id="NF004559">
    <property type="entry name" value="PRK05899.2-5"/>
    <property type="match status" value="1"/>
</dbReference>
<evidence type="ECO:0000256" key="11">
    <source>
        <dbReference type="ARBA" id="ARBA00023052"/>
    </source>
</evidence>
<evidence type="ECO:0000256" key="6">
    <source>
        <dbReference type="ARBA" id="ARBA00011738"/>
    </source>
</evidence>
<evidence type="ECO:0000313" key="14">
    <source>
        <dbReference type="EMBL" id="WPL16549.1"/>
    </source>
</evidence>
<feature type="compositionally biased region" description="Basic and acidic residues" evidence="12">
    <location>
        <begin position="1"/>
        <end position="11"/>
    </location>
</feature>
<dbReference type="Proteomes" id="UP001432180">
    <property type="component" value="Chromosome"/>
</dbReference>
<dbReference type="SUPFAM" id="SSF52518">
    <property type="entry name" value="Thiamin diphosphate-binding fold (THDP-binding)"/>
    <property type="match status" value="2"/>
</dbReference>
<gene>
    <name evidence="14" type="primary">tkt_1</name>
    <name evidence="14" type="ORF">Thiowin_01514</name>
</gene>
<dbReference type="Pfam" id="PF00456">
    <property type="entry name" value="Transketolase_N"/>
    <property type="match status" value="1"/>
</dbReference>
<reference evidence="14 15" key="1">
    <citation type="journal article" date="2023" name="Microorganisms">
        <title>Thiorhodovibrio frisius and Trv. litoralis spp. nov., Two Novel Members from a Clade of Fastidious Purple Sulfur Bacteria That Exhibit Unique Red-Shifted Light-Harvesting Capabilities.</title>
        <authorList>
            <person name="Methner A."/>
            <person name="Kuzyk S.B."/>
            <person name="Petersen J."/>
            <person name="Bauer S."/>
            <person name="Brinkmann H."/>
            <person name="Sichau K."/>
            <person name="Wanner G."/>
            <person name="Wolf J."/>
            <person name="Neumann-Schaal M."/>
            <person name="Henke P."/>
            <person name="Tank M."/>
            <person name="Sproer C."/>
            <person name="Bunk B."/>
            <person name="Overmann J."/>
        </authorList>
    </citation>
    <scope>NUCLEOTIDE SEQUENCE [LARGE SCALE GENOMIC DNA]</scope>
    <source>
        <strain evidence="14 15">DSM 6702</strain>
    </source>
</reference>
<protein>
    <submittedName>
        <fullName evidence="14">Transketolase</fullName>
        <ecNumber evidence="14">2.2.1.1</ecNumber>
    </submittedName>
</protein>
<sequence>MTAHHASKDPGPHPAQVSASARVDAVVDPALPATAARLRAHVLRMTTRVGSGHPTSALSAAELVSALFFQQMRWDPSEPGGRDQDRFLLSKGNATPIFWAALHEAGALDEAPEILCQLDSTLEGHLSPRNPWVPALTGSLGQGLSIVNGMALANRFDGIDARLYCLLSDGECSEGAVWESAQFAAAQNLGAITALVDANGLQQSGPAPTATQPERLAERFRAFGWSAEVIDGHDLHAIVRALRPLDNAQPRALIARTVKGQGVSFLAGADGWHGKALSAEECEAALAEIQAPAQGVHITPRRVPVSPPPAVAPATTNPPTPPDQRGELTATRSGFGTALARAGARCKDLIVLDGDVRHSTKTNDFAAQHPERFIEAGIAEQNMIGTALGLAVSGKRPCVSSFAAFLSRGYDFLRMAANSRPPHLLVVGSHAGVSVGKDRPSQIGLEDIAMFRALDGATLLYPSDAVSAERLTEQALEQPGLTYLRTTRVKTPVLYGPGEPFPIGGSKTLIASEQDRLTLVAAGVAVSEALDAYVQLLESGVPTRVIDAYSIEPLDVETLLRAGRETAGLLVVEDHHLNGGLGDAVAARVGRQTRVFRLGVTGEPHYGTPAQLRRRQRLSNKAIEQAALAMAA</sequence>
<dbReference type="InterPro" id="IPR051424">
    <property type="entry name" value="Transketolase-like"/>
</dbReference>
<comment type="subunit">
    <text evidence="6">Homodimer.</text>
</comment>
<keyword evidence="11" id="KW-0786">Thiamine pyrophosphate</keyword>
<dbReference type="PANTHER" id="PTHR43195">
    <property type="entry name" value="TRANSKETOLASE"/>
    <property type="match status" value="1"/>
</dbReference>
<accession>A0ABZ0S7T1</accession>
<keyword evidence="10" id="KW-0460">Magnesium</keyword>
<evidence type="ECO:0000256" key="5">
    <source>
        <dbReference type="ARBA" id="ARBA00007131"/>
    </source>
</evidence>
<dbReference type="Pfam" id="PF02780">
    <property type="entry name" value="Transketolase_C"/>
    <property type="match status" value="1"/>
</dbReference>
<evidence type="ECO:0000313" key="15">
    <source>
        <dbReference type="Proteomes" id="UP001432180"/>
    </source>
</evidence>
<dbReference type="InterPro" id="IPR029061">
    <property type="entry name" value="THDP-binding"/>
</dbReference>
<feature type="domain" description="Transketolase-like pyrimidine-binding" evidence="13">
    <location>
        <begin position="329"/>
        <end position="493"/>
    </location>
</feature>
<dbReference type="InterPro" id="IPR033248">
    <property type="entry name" value="Transketolase_C"/>
</dbReference>
<comment type="cofactor">
    <cofactor evidence="4">
        <name>thiamine diphosphate</name>
        <dbReference type="ChEBI" id="CHEBI:58937"/>
    </cofactor>
</comment>
<evidence type="ECO:0000256" key="9">
    <source>
        <dbReference type="ARBA" id="ARBA00022837"/>
    </source>
</evidence>
<evidence type="ECO:0000256" key="10">
    <source>
        <dbReference type="ARBA" id="ARBA00022842"/>
    </source>
</evidence>
<evidence type="ECO:0000256" key="3">
    <source>
        <dbReference type="ARBA" id="ARBA00001946"/>
    </source>
</evidence>
<comment type="similarity">
    <text evidence="5">Belongs to the transketolase family.</text>
</comment>
<dbReference type="InterPro" id="IPR009014">
    <property type="entry name" value="Transketo_C/PFOR_II"/>
</dbReference>
<evidence type="ECO:0000256" key="8">
    <source>
        <dbReference type="ARBA" id="ARBA00022723"/>
    </source>
</evidence>
<feature type="region of interest" description="Disordered" evidence="12">
    <location>
        <begin position="305"/>
        <end position="328"/>
    </location>
</feature>
<comment type="cofactor">
    <cofactor evidence="2">
        <name>Mn(2+)</name>
        <dbReference type="ChEBI" id="CHEBI:29035"/>
    </cofactor>
</comment>
<dbReference type="CDD" id="cd07033">
    <property type="entry name" value="TPP_PYR_DXS_TK_like"/>
    <property type="match status" value="1"/>
</dbReference>
<keyword evidence="8" id="KW-0479">Metal-binding</keyword>
<dbReference type="InterPro" id="IPR005475">
    <property type="entry name" value="Transketolase-like_Pyr-bd"/>
</dbReference>
<evidence type="ECO:0000256" key="12">
    <source>
        <dbReference type="SAM" id="MobiDB-lite"/>
    </source>
</evidence>
<dbReference type="Pfam" id="PF02779">
    <property type="entry name" value="Transket_pyr"/>
    <property type="match status" value="1"/>
</dbReference>
<dbReference type="InterPro" id="IPR005474">
    <property type="entry name" value="Transketolase_N"/>
</dbReference>
<dbReference type="EC" id="2.2.1.1" evidence="14"/>
<dbReference type="SMART" id="SM00861">
    <property type="entry name" value="Transket_pyr"/>
    <property type="match status" value="1"/>
</dbReference>
<dbReference type="SUPFAM" id="SSF52922">
    <property type="entry name" value="TK C-terminal domain-like"/>
    <property type="match status" value="1"/>
</dbReference>
<keyword evidence="9" id="KW-0106">Calcium</keyword>
<proteinExistence type="inferred from homology"/>
<comment type="cofactor">
    <cofactor evidence="1">
        <name>Ca(2+)</name>
        <dbReference type="ChEBI" id="CHEBI:29108"/>
    </cofactor>
</comment>
<dbReference type="RefSeq" id="WP_328987100.1">
    <property type="nucleotide sequence ID" value="NZ_CP121472.1"/>
</dbReference>
<keyword evidence="15" id="KW-1185">Reference proteome</keyword>
<dbReference type="PANTHER" id="PTHR43195:SF1">
    <property type="entry name" value="FI06132P-RELATED"/>
    <property type="match status" value="1"/>
</dbReference>
<organism evidence="14 15">
    <name type="scientific">Thiorhodovibrio winogradskyi</name>
    <dbReference type="NCBI Taxonomy" id="77007"/>
    <lineage>
        <taxon>Bacteria</taxon>
        <taxon>Pseudomonadati</taxon>
        <taxon>Pseudomonadota</taxon>
        <taxon>Gammaproteobacteria</taxon>
        <taxon>Chromatiales</taxon>
        <taxon>Chromatiaceae</taxon>
        <taxon>Thiorhodovibrio</taxon>
    </lineage>
</organism>
<dbReference type="EMBL" id="CP121472">
    <property type="protein sequence ID" value="WPL16549.1"/>
    <property type="molecule type" value="Genomic_DNA"/>
</dbReference>
<evidence type="ECO:0000256" key="2">
    <source>
        <dbReference type="ARBA" id="ARBA00001936"/>
    </source>
</evidence>
<evidence type="ECO:0000256" key="1">
    <source>
        <dbReference type="ARBA" id="ARBA00001913"/>
    </source>
</evidence>
<evidence type="ECO:0000256" key="7">
    <source>
        <dbReference type="ARBA" id="ARBA00022679"/>
    </source>
</evidence>
<name>A0ABZ0S7T1_9GAMM</name>
<evidence type="ECO:0000259" key="13">
    <source>
        <dbReference type="SMART" id="SM00861"/>
    </source>
</evidence>
<comment type="cofactor">
    <cofactor evidence="3">
        <name>Mg(2+)</name>
        <dbReference type="ChEBI" id="CHEBI:18420"/>
    </cofactor>
</comment>
<keyword evidence="7 14" id="KW-0808">Transferase</keyword>
<dbReference type="CDD" id="cd02012">
    <property type="entry name" value="TPP_TK"/>
    <property type="match status" value="1"/>
</dbReference>
<dbReference type="Gene3D" id="3.40.50.970">
    <property type="match status" value="2"/>
</dbReference>
<feature type="compositionally biased region" description="Pro residues" evidence="12">
    <location>
        <begin position="305"/>
        <end position="322"/>
    </location>
</feature>
<evidence type="ECO:0000256" key="4">
    <source>
        <dbReference type="ARBA" id="ARBA00001964"/>
    </source>
</evidence>
<feature type="region of interest" description="Disordered" evidence="12">
    <location>
        <begin position="1"/>
        <end position="20"/>
    </location>
</feature>